<keyword evidence="2" id="KW-0812">Transmembrane</keyword>
<evidence type="ECO:0000256" key="1">
    <source>
        <dbReference type="SAM" id="MobiDB-lite"/>
    </source>
</evidence>
<dbReference type="SMART" id="SM00287">
    <property type="entry name" value="SH3b"/>
    <property type="match status" value="1"/>
</dbReference>
<evidence type="ECO:0000313" key="4">
    <source>
        <dbReference type="EMBL" id="ENZ12188.1"/>
    </source>
</evidence>
<dbReference type="RefSeq" id="WP_002585401.1">
    <property type="nucleotide sequence ID" value="NZ_KB850980.1"/>
</dbReference>
<dbReference type="Pfam" id="PF13643">
    <property type="entry name" value="DUF4145"/>
    <property type="match status" value="1"/>
</dbReference>
<evidence type="ECO:0000256" key="2">
    <source>
        <dbReference type="SAM" id="Phobius"/>
    </source>
</evidence>
<keyword evidence="2" id="KW-1133">Transmembrane helix</keyword>
<feature type="region of interest" description="Disordered" evidence="1">
    <location>
        <begin position="123"/>
        <end position="181"/>
    </location>
</feature>
<dbReference type="PROSITE" id="PS51781">
    <property type="entry name" value="SH3B"/>
    <property type="match status" value="1"/>
</dbReference>
<name>A0A0E2HKT8_9FIRM</name>
<proteinExistence type="predicted"/>
<dbReference type="InterPro" id="IPR025285">
    <property type="entry name" value="DUF4145"/>
</dbReference>
<feature type="compositionally biased region" description="Low complexity" evidence="1">
    <location>
        <begin position="125"/>
        <end position="144"/>
    </location>
</feature>
<feature type="compositionally biased region" description="Low complexity" evidence="1">
    <location>
        <begin position="219"/>
        <end position="234"/>
    </location>
</feature>
<accession>A0A0E2HKT8</accession>
<dbReference type="PATRIC" id="fig|999408.3.peg.4086"/>
<feature type="transmembrane region" description="Helical" evidence="2">
    <location>
        <begin position="187"/>
        <end position="209"/>
    </location>
</feature>
<protein>
    <recommendedName>
        <fullName evidence="3">SH3b domain-containing protein</fullName>
    </recommendedName>
</protein>
<organism evidence="4 5">
    <name type="scientific">[Clostridium] clostridioforme 90A8</name>
    <dbReference type="NCBI Taxonomy" id="999408"/>
    <lineage>
        <taxon>Bacteria</taxon>
        <taxon>Bacillati</taxon>
        <taxon>Bacillota</taxon>
        <taxon>Clostridia</taxon>
        <taxon>Lachnospirales</taxon>
        <taxon>Lachnospiraceae</taxon>
        <taxon>Enterocloster</taxon>
    </lineage>
</organism>
<dbReference type="Pfam" id="PF08239">
    <property type="entry name" value="SH3_3"/>
    <property type="match status" value="1"/>
</dbReference>
<dbReference type="Proteomes" id="UP000013085">
    <property type="component" value="Unassembled WGS sequence"/>
</dbReference>
<feature type="region of interest" description="Disordered" evidence="1">
    <location>
        <begin position="214"/>
        <end position="251"/>
    </location>
</feature>
<evidence type="ECO:0000259" key="3">
    <source>
        <dbReference type="PROSITE" id="PS51781"/>
    </source>
</evidence>
<dbReference type="AlphaFoldDB" id="A0A0E2HKT8"/>
<sequence length="331" mass="36276">MSNVERTTSWQQIQQGVKEAERLIARKEYNLVMVRARQVLEYMVRCMAERACVVEGDLSDTIDQLYEGQWINKATKDNYHTIRILGNKAVHEGDDTAYDANQAFQLLTQEVYVFANEFAGGAGGRAARPSPAARNTSGRPAPRQGSGGGRSASGRNGQRVPARNTRSGPSRQGGPRKKRRRVSPAAYILRLLIPVLLVILLIVVIRVFMPGKDREADKTTTAPAVTTAPVETAPTLPPEPETEPETEPPAETYRIKGNSVNVRSEPSTSGRILVQLSNGTEVVYVKRYDNDWAVINYDGQEAYVSSKFIEKVEPVASTGGETGGSEAQTDN</sequence>
<dbReference type="PANTHER" id="PTHR34408:SF2">
    <property type="entry name" value="CELL WALL-BINDING PROTEIN YWSB"/>
    <property type="match status" value="1"/>
</dbReference>
<evidence type="ECO:0000313" key="5">
    <source>
        <dbReference type="Proteomes" id="UP000013085"/>
    </source>
</evidence>
<reference evidence="4 5" key="1">
    <citation type="submission" date="2013-01" db="EMBL/GenBank/DDBJ databases">
        <title>The Genome Sequence of Clostridium clostridioforme 90A8.</title>
        <authorList>
            <consortium name="The Broad Institute Genome Sequencing Platform"/>
            <person name="Earl A."/>
            <person name="Ward D."/>
            <person name="Feldgarden M."/>
            <person name="Gevers D."/>
            <person name="Courvalin P."/>
            <person name="Lambert T."/>
            <person name="Walker B."/>
            <person name="Young S.K."/>
            <person name="Zeng Q."/>
            <person name="Gargeya S."/>
            <person name="Fitzgerald M."/>
            <person name="Haas B."/>
            <person name="Abouelleil A."/>
            <person name="Alvarado L."/>
            <person name="Arachchi H.M."/>
            <person name="Berlin A.M."/>
            <person name="Chapman S.B."/>
            <person name="Dewar J."/>
            <person name="Goldberg J."/>
            <person name="Griggs A."/>
            <person name="Gujja S."/>
            <person name="Hansen M."/>
            <person name="Howarth C."/>
            <person name="Imamovic A."/>
            <person name="Larimer J."/>
            <person name="McCowan C."/>
            <person name="Murphy C."/>
            <person name="Neiman D."/>
            <person name="Pearson M."/>
            <person name="Priest M."/>
            <person name="Roberts A."/>
            <person name="Saif S."/>
            <person name="Shea T."/>
            <person name="Sisk P."/>
            <person name="Sykes S."/>
            <person name="Wortman J."/>
            <person name="Nusbaum C."/>
            <person name="Birren B."/>
        </authorList>
    </citation>
    <scope>NUCLEOTIDE SEQUENCE [LARGE SCALE GENOMIC DNA]</scope>
    <source>
        <strain evidence="4 5">90A8</strain>
    </source>
</reference>
<dbReference type="InterPro" id="IPR003646">
    <property type="entry name" value="SH3-like_bac-type"/>
</dbReference>
<dbReference type="GeneID" id="57962984"/>
<gene>
    <name evidence="4" type="ORF">HMPREF1090_03819</name>
</gene>
<dbReference type="PANTHER" id="PTHR34408">
    <property type="entry name" value="FAMILY PROTEIN, PUTATIVE-RELATED"/>
    <property type="match status" value="1"/>
</dbReference>
<dbReference type="EMBL" id="AGYR01000040">
    <property type="protein sequence ID" value="ENZ12188.1"/>
    <property type="molecule type" value="Genomic_DNA"/>
</dbReference>
<dbReference type="InterPro" id="IPR052354">
    <property type="entry name" value="Cell_Wall_Dynamics_Protein"/>
</dbReference>
<keyword evidence="2" id="KW-0472">Membrane</keyword>
<comment type="caution">
    <text evidence="4">The sequence shown here is derived from an EMBL/GenBank/DDBJ whole genome shotgun (WGS) entry which is preliminary data.</text>
</comment>
<dbReference type="HOGENOM" id="CLU_846501_0_0_9"/>
<feature type="domain" description="SH3b" evidence="3">
    <location>
        <begin position="250"/>
        <end position="313"/>
    </location>
</feature>
<dbReference type="Gene3D" id="2.30.30.40">
    <property type="entry name" value="SH3 Domains"/>
    <property type="match status" value="1"/>
</dbReference>